<dbReference type="OrthoDB" id="8481147at2"/>
<dbReference type="PROSITE" id="PS00211">
    <property type="entry name" value="ABC_TRANSPORTER_1"/>
    <property type="match status" value="1"/>
</dbReference>
<dbReference type="AlphaFoldDB" id="A0A1G7WT63"/>
<dbReference type="GO" id="GO:0055085">
    <property type="term" value="P:transmembrane transport"/>
    <property type="evidence" value="ECO:0007669"/>
    <property type="project" value="UniProtKB-ARBA"/>
</dbReference>
<evidence type="ECO:0000256" key="1">
    <source>
        <dbReference type="ARBA" id="ARBA00005417"/>
    </source>
</evidence>
<dbReference type="GO" id="GO:0016887">
    <property type="term" value="F:ATP hydrolysis activity"/>
    <property type="evidence" value="ECO:0007669"/>
    <property type="project" value="InterPro"/>
</dbReference>
<evidence type="ECO:0000256" key="3">
    <source>
        <dbReference type="ARBA" id="ARBA00022741"/>
    </source>
</evidence>
<comment type="similarity">
    <text evidence="1">Belongs to the ABC transporter superfamily.</text>
</comment>
<protein>
    <submittedName>
        <fullName evidence="6">Peptide/nickel transport system ATP-binding protein</fullName>
    </submittedName>
</protein>
<dbReference type="SMART" id="SM00382">
    <property type="entry name" value="AAA"/>
    <property type="match status" value="1"/>
</dbReference>
<dbReference type="InterPro" id="IPR003593">
    <property type="entry name" value="AAA+_ATPase"/>
</dbReference>
<dbReference type="InterPro" id="IPR050319">
    <property type="entry name" value="ABC_transp_ATP-bind"/>
</dbReference>
<dbReference type="RefSeq" id="WP_091487577.1">
    <property type="nucleotide sequence ID" value="NZ_LT629692.1"/>
</dbReference>
<dbReference type="GO" id="GO:0005524">
    <property type="term" value="F:ATP binding"/>
    <property type="evidence" value="ECO:0007669"/>
    <property type="project" value="UniProtKB-KW"/>
</dbReference>
<sequence>MSESLLTVDDLVVEYPGKGFRAKPFQALKGVSIDIKPGETLGLVGESGSGKTTLGRAVLGLAPVTGGKITYDGQDISHLNRRERRALSSEIQVVFQDPYSSLNPSLTIEQILAEPLQARGVANATAKSRVRDLLDQVGLPADARSRLPREFSGGQRQRIAIARALALDPKLIVCDEPVSALDLSTQARVLDLFIEIQNRTGVAYLFITHDLAVVRHISHRVAVMYRGEIVENGDGDQVTARPQHPYTQRLFMASPVPDPDKQEVRRVDRRALLDAEKLAS</sequence>
<dbReference type="EMBL" id="LT629692">
    <property type="protein sequence ID" value="SDG74470.1"/>
    <property type="molecule type" value="Genomic_DNA"/>
</dbReference>
<dbReference type="Gene3D" id="3.40.50.300">
    <property type="entry name" value="P-loop containing nucleotide triphosphate hydrolases"/>
    <property type="match status" value="1"/>
</dbReference>
<dbReference type="InterPro" id="IPR027417">
    <property type="entry name" value="P-loop_NTPase"/>
</dbReference>
<keyword evidence="7" id="KW-1185">Reference proteome</keyword>
<evidence type="ECO:0000313" key="6">
    <source>
        <dbReference type="EMBL" id="SDG74470.1"/>
    </source>
</evidence>
<feature type="domain" description="ABC transporter" evidence="5">
    <location>
        <begin position="6"/>
        <end position="251"/>
    </location>
</feature>
<keyword evidence="4 6" id="KW-0067">ATP-binding</keyword>
<dbReference type="STRING" id="370764.SAMN04489810_1172"/>
<dbReference type="FunFam" id="3.40.50.300:FF:000016">
    <property type="entry name" value="Oligopeptide ABC transporter ATP-binding component"/>
    <property type="match status" value="1"/>
</dbReference>
<evidence type="ECO:0000256" key="2">
    <source>
        <dbReference type="ARBA" id="ARBA00022448"/>
    </source>
</evidence>
<organism evidence="6 7">
    <name type="scientific">Microbacterium pygmaeum</name>
    <dbReference type="NCBI Taxonomy" id="370764"/>
    <lineage>
        <taxon>Bacteria</taxon>
        <taxon>Bacillati</taxon>
        <taxon>Actinomycetota</taxon>
        <taxon>Actinomycetes</taxon>
        <taxon>Micrococcales</taxon>
        <taxon>Microbacteriaceae</taxon>
        <taxon>Microbacterium</taxon>
    </lineage>
</organism>
<dbReference type="InterPro" id="IPR003439">
    <property type="entry name" value="ABC_transporter-like_ATP-bd"/>
</dbReference>
<dbReference type="PANTHER" id="PTHR43776">
    <property type="entry name" value="TRANSPORT ATP-BINDING PROTEIN"/>
    <property type="match status" value="1"/>
</dbReference>
<proteinExistence type="inferred from homology"/>
<dbReference type="SUPFAM" id="SSF52540">
    <property type="entry name" value="P-loop containing nucleoside triphosphate hydrolases"/>
    <property type="match status" value="1"/>
</dbReference>
<name>A0A1G7WT63_9MICO</name>
<evidence type="ECO:0000313" key="7">
    <source>
        <dbReference type="Proteomes" id="UP000199009"/>
    </source>
</evidence>
<reference evidence="6 7" key="1">
    <citation type="submission" date="2016-10" db="EMBL/GenBank/DDBJ databases">
        <authorList>
            <person name="de Groot N.N."/>
        </authorList>
    </citation>
    <scope>NUCLEOTIDE SEQUENCE [LARGE SCALE GENOMIC DNA]</scope>
    <source>
        <strain evidence="6 7">DSM 23142</strain>
    </source>
</reference>
<dbReference type="Proteomes" id="UP000199009">
    <property type="component" value="Chromosome I"/>
</dbReference>
<dbReference type="PANTHER" id="PTHR43776:SF7">
    <property type="entry name" value="D,D-DIPEPTIDE TRANSPORT ATP-BINDING PROTEIN DDPF-RELATED"/>
    <property type="match status" value="1"/>
</dbReference>
<evidence type="ECO:0000259" key="5">
    <source>
        <dbReference type="PROSITE" id="PS50893"/>
    </source>
</evidence>
<accession>A0A1G7WT63</accession>
<dbReference type="CDD" id="cd03257">
    <property type="entry name" value="ABC_NikE_OppD_transporters"/>
    <property type="match status" value="1"/>
</dbReference>
<gene>
    <name evidence="6" type="ORF">SAMN04489810_1172</name>
</gene>
<dbReference type="Pfam" id="PF00005">
    <property type="entry name" value="ABC_tran"/>
    <property type="match status" value="1"/>
</dbReference>
<keyword evidence="3" id="KW-0547">Nucleotide-binding</keyword>
<dbReference type="InterPro" id="IPR017871">
    <property type="entry name" value="ABC_transporter-like_CS"/>
</dbReference>
<dbReference type="PROSITE" id="PS50893">
    <property type="entry name" value="ABC_TRANSPORTER_2"/>
    <property type="match status" value="1"/>
</dbReference>
<evidence type="ECO:0000256" key="4">
    <source>
        <dbReference type="ARBA" id="ARBA00022840"/>
    </source>
</evidence>
<keyword evidence="2" id="KW-0813">Transport</keyword>